<evidence type="ECO:0000256" key="2">
    <source>
        <dbReference type="ARBA" id="ARBA00023315"/>
    </source>
</evidence>
<dbReference type="GO" id="GO:0005840">
    <property type="term" value="C:ribosome"/>
    <property type="evidence" value="ECO:0007669"/>
    <property type="project" value="UniProtKB-KW"/>
</dbReference>
<feature type="domain" description="N-acetyltransferase" evidence="3">
    <location>
        <begin position="83"/>
        <end position="228"/>
    </location>
</feature>
<dbReference type="Proteomes" id="UP000199060">
    <property type="component" value="Unassembled WGS sequence"/>
</dbReference>
<keyword evidence="1" id="KW-0808">Transferase</keyword>
<dbReference type="Pfam" id="PF00583">
    <property type="entry name" value="Acetyltransf_1"/>
    <property type="match status" value="1"/>
</dbReference>
<dbReference type="GO" id="GO:0016747">
    <property type="term" value="F:acyltransferase activity, transferring groups other than amino-acyl groups"/>
    <property type="evidence" value="ECO:0007669"/>
    <property type="project" value="InterPro"/>
</dbReference>
<keyword evidence="5" id="KW-1185">Reference proteome</keyword>
<evidence type="ECO:0000256" key="1">
    <source>
        <dbReference type="ARBA" id="ARBA00022679"/>
    </source>
</evidence>
<dbReference type="InterPro" id="IPR000182">
    <property type="entry name" value="GNAT_dom"/>
</dbReference>
<dbReference type="PANTHER" id="PTHR43420:SF12">
    <property type="entry name" value="N-ACETYLTRANSFERASE DOMAIN-CONTAINING PROTEIN"/>
    <property type="match status" value="1"/>
</dbReference>
<proteinExistence type="predicted"/>
<dbReference type="STRING" id="686796.SAMN04488104_100743"/>
<protein>
    <submittedName>
        <fullName evidence="4">Ribosomal protein S18 acetylase RimI</fullName>
    </submittedName>
</protein>
<evidence type="ECO:0000313" key="4">
    <source>
        <dbReference type="EMBL" id="SDC83431.1"/>
    </source>
</evidence>
<dbReference type="InterPro" id="IPR016181">
    <property type="entry name" value="Acyl_CoA_acyltransferase"/>
</dbReference>
<dbReference type="AlphaFoldDB" id="A0A1G6PTY1"/>
<dbReference type="PROSITE" id="PS51186">
    <property type="entry name" value="GNAT"/>
    <property type="match status" value="1"/>
</dbReference>
<name>A0A1G6PTY1_9BACT</name>
<reference evidence="5" key="1">
    <citation type="submission" date="2016-10" db="EMBL/GenBank/DDBJ databases">
        <authorList>
            <person name="Varghese N."/>
            <person name="Submissions S."/>
        </authorList>
    </citation>
    <scope>NUCLEOTIDE SEQUENCE [LARGE SCALE GENOMIC DNA]</scope>
    <source>
        <strain evidence="5">DSM 23095</strain>
    </source>
</reference>
<dbReference type="OrthoDB" id="1342666at2"/>
<dbReference type="PANTHER" id="PTHR43420">
    <property type="entry name" value="ACETYLTRANSFERASE"/>
    <property type="match status" value="1"/>
</dbReference>
<organism evidence="4 5">
    <name type="scientific">Algoriphagus faecimaris</name>
    <dbReference type="NCBI Taxonomy" id="686796"/>
    <lineage>
        <taxon>Bacteria</taxon>
        <taxon>Pseudomonadati</taxon>
        <taxon>Bacteroidota</taxon>
        <taxon>Cytophagia</taxon>
        <taxon>Cytophagales</taxon>
        <taxon>Cyclobacteriaceae</taxon>
        <taxon>Algoriphagus</taxon>
    </lineage>
</organism>
<keyword evidence="2" id="KW-0012">Acyltransferase</keyword>
<dbReference type="CDD" id="cd04301">
    <property type="entry name" value="NAT_SF"/>
    <property type="match status" value="1"/>
</dbReference>
<keyword evidence="4" id="KW-0689">Ribosomal protein</keyword>
<dbReference type="RefSeq" id="WP_087938303.1">
    <property type="nucleotide sequence ID" value="NZ_FNAC01000007.1"/>
</dbReference>
<sequence>MIEFLPFDTQLFDYPVGSIHWRPDFTEERFIESSKDFKLVYIFSDSPISFSNRGIRHVDTKVTFEKELKATSPQESIRGPLAKGFDEFSPEELETLRFLALESGLYSRFKQDPRLIHDEFERLYYLWIKQAILSGNLLLGENLEGMITFSQKNEMGRIGLVAVHPNHRQQGWGKKLILASEHVLFDQGVKTLQIPTQEANLPAMRLYKNLGYRIVEKSYVYHFWRGLS</sequence>
<dbReference type="EMBL" id="FNAC01000007">
    <property type="protein sequence ID" value="SDC83431.1"/>
    <property type="molecule type" value="Genomic_DNA"/>
</dbReference>
<keyword evidence="4" id="KW-0687">Ribonucleoprotein</keyword>
<dbReference type="InterPro" id="IPR050680">
    <property type="entry name" value="YpeA/RimI_acetyltransf"/>
</dbReference>
<dbReference type="Gene3D" id="3.40.630.30">
    <property type="match status" value="1"/>
</dbReference>
<evidence type="ECO:0000259" key="3">
    <source>
        <dbReference type="PROSITE" id="PS51186"/>
    </source>
</evidence>
<evidence type="ECO:0000313" key="5">
    <source>
        <dbReference type="Proteomes" id="UP000199060"/>
    </source>
</evidence>
<dbReference type="SUPFAM" id="SSF55729">
    <property type="entry name" value="Acyl-CoA N-acyltransferases (Nat)"/>
    <property type="match status" value="1"/>
</dbReference>
<accession>A0A1G6PTY1</accession>
<gene>
    <name evidence="4" type="ORF">SAMN04488104_100743</name>
</gene>